<dbReference type="Proteomes" id="UP000249393">
    <property type="component" value="Unassembled WGS sequence"/>
</dbReference>
<evidence type="ECO:0000256" key="3">
    <source>
        <dbReference type="ARBA" id="ARBA00022630"/>
    </source>
</evidence>
<evidence type="ECO:0000256" key="2">
    <source>
        <dbReference type="ARBA" id="ARBA00006730"/>
    </source>
</evidence>
<protein>
    <recommendedName>
        <fullName evidence="7">D-amino-acid oxidase</fullName>
        <ecNumber evidence="6">1.4.3.3</ecNumber>
    </recommendedName>
</protein>
<feature type="region of interest" description="Disordered" evidence="9">
    <location>
        <begin position="1"/>
        <end position="22"/>
    </location>
</feature>
<dbReference type="GO" id="GO:0005737">
    <property type="term" value="C:cytoplasm"/>
    <property type="evidence" value="ECO:0007669"/>
    <property type="project" value="TreeGrafter"/>
</dbReference>
<evidence type="ECO:0000256" key="9">
    <source>
        <dbReference type="SAM" id="MobiDB-lite"/>
    </source>
</evidence>
<evidence type="ECO:0000313" key="12">
    <source>
        <dbReference type="Proteomes" id="UP000249393"/>
    </source>
</evidence>
<dbReference type="PANTHER" id="PTHR11530:SF11">
    <property type="entry name" value="D-ASPARTATE OXIDASE"/>
    <property type="match status" value="1"/>
</dbReference>
<dbReference type="GO" id="GO:0071949">
    <property type="term" value="F:FAD binding"/>
    <property type="evidence" value="ECO:0007669"/>
    <property type="project" value="InterPro"/>
</dbReference>
<evidence type="ECO:0000259" key="10">
    <source>
        <dbReference type="Pfam" id="PF01266"/>
    </source>
</evidence>
<evidence type="ECO:0000256" key="5">
    <source>
        <dbReference type="ARBA" id="ARBA00023002"/>
    </source>
</evidence>
<comment type="catalytic activity">
    <reaction evidence="8">
        <text>a D-alpha-amino acid + O2 + H2O = a 2-oxocarboxylate + H2O2 + NH4(+)</text>
        <dbReference type="Rhea" id="RHEA:21816"/>
        <dbReference type="ChEBI" id="CHEBI:15377"/>
        <dbReference type="ChEBI" id="CHEBI:15379"/>
        <dbReference type="ChEBI" id="CHEBI:16240"/>
        <dbReference type="ChEBI" id="CHEBI:28938"/>
        <dbReference type="ChEBI" id="CHEBI:35179"/>
        <dbReference type="ChEBI" id="CHEBI:59871"/>
        <dbReference type="EC" id="1.4.3.3"/>
    </reaction>
    <physiologicalReaction direction="left-to-right" evidence="8">
        <dbReference type="Rhea" id="RHEA:21817"/>
    </physiologicalReaction>
</comment>
<sequence>MHPLPGADTVVVGGTTQKGDWDTKVRQSDTDLILSRAYAAVPSLRRAEIVKVWAGLRPGRSSVRLEVERIRIRGREIPVVHNYGHGGSGLTIGYGTAGDAVEIAACTLNL</sequence>
<accession>A0A2W5V1F0</accession>
<evidence type="ECO:0000256" key="1">
    <source>
        <dbReference type="ARBA" id="ARBA00001974"/>
    </source>
</evidence>
<evidence type="ECO:0000256" key="8">
    <source>
        <dbReference type="ARBA" id="ARBA00049547"/>
    </source>
</evidence>
<reference evidence="11 12" key="1">
    <citation type="submission" date="2017-08" db="EMBL/GenBank/DDBJ databases">
        <title>Infants hospitalized years apart are colonized by the same room-sourced microbial strains.</title>
        <authorList>
            <person name="Brooks B."/>
            <person name="Olm M.R."/>
            <person name="Firek B.A."/>
            <person name="Baker R."/>
            <person name="Thomas B.C."/>
            <person name="Morowitz M.J."/>
            <person name="Banfield J.F."/>
        </authorList>
    </citation>
    <scope>NUCLEOTIDE SEQUENCE [LARGE SCALE GENOMIC DNA]</scope>
    <source>
        <strain evidence="11">S2_003_000_R2_4</strain>
    </source>
</reference>
<dbReference type="Gene3D" id="3.30.9.10">
    <property type="entry name" value="D-Amino Acid Oxidase, subunit A, domain 2"/>
    <property type="match status" value="1"/>
</dbReference>
<evidence type="ECO:0000256" key="7">
    <source>
        <dbReference type="ARBA" id="ARBA00039751"/>
    </source>
</evidence>
<keyword evidence="3" id="KW-0285">Flavoprotein</keyword>
<feature type="domain" description="FAD dependent oxidoreductase" evidence="10">
    <location>
        <begin position="7"/>
        <end position="98"/>
    </location>
</feature>
<dbReference type="InterPro" id="IPR006076">
    <property type="entry name" value="FAD-dep_OxRdtase"/>
</dbReference>
<dbReference type="Pfam" id="PF01266">
    <property type="entry name" value="DAO"/>
    <property type="match status" value="1"/>
</dbReference>
<gene>
    <name evidence="11" type="ORF">DI526_12895</name>
</gene>
<keyword evidence="4" id="KW-0274">FAD</keyword>
<dbReference type="AlphaFoldDB" id="A0A2W5V1F0"/>
<comment type="caution">
    <text evidence="11">The sequence shown here is derived from an EMBL/GenBank/DDBJ whole genome shotgun (WGS) entry which is preliminary data.</text>
</comment>
<name>A0A2W5V1F0_9CAUL</name>
<dbReference type="PROSITE" id="PS00677">
    <property type="entry name" value="DAO"/>
    <property type="match status" value="1"/>
</dbReference>
<dbReference type="RefSeq" id="WP_369692006.1">
    <property type="nucleotide sequence ID" value="NZ_QFQZ01000038.1"/>
</dbReference>
<evidence type="ECO:0000256" key="6">
    <source>
        <dbReference type="ARBA" id="ARBA00039101"/>
    </source>
</evidence>
<evidence type="ECO:0000256" key="4">
    <source>
        <dbReference type="ARBA" id="ARBA00022827"/>
    </source>
</evidence>
<comment type="cofactor">
    <cofactor evidence="1">
        <name>FAD</name>
        <dbReference type="ChEBI" id="CHEBI:57692"/>
    </cofactor>
</comment>
<dbReference type="GO" id="GO:0003884">
    <property type="term" value="F:D-amino-acid oxidase activity"/>
    <property type="evidence" value="ECO:0007669"/>
    <property type="project" value="UniProtKB-EC"/>
</dbReference>
<dbReference type="PANTHER" id="PTHR11530">
    <property type="entry name" value="D-AMINO ACID OXIDASE"/>
    <property type="match status" value="1"/>
</dbReference>
<dbReference type="InterPro" id="IPR023209">
    <property type="entry name" value="DAO"/>
</dbReference>
<keyword evidence="5" id="KW-0560">Oxidoreductase</keyword>
<proteinExistence type="inferred from homology"/>
<dbReference type="EC" id="1.4.3.3" evidence="6"/>
<dbReference type="EMBL" id="QFQZ01000038">
    <property type="protein sequence ID" value="PZR33680.1"/>
    <property type="molecule type" value="Genomic_DNA"/>
</dbReference>
<dbReference type="InterPro" id="IPR006181">
    <property type="entry name" value="D-amino_acid_oxidase_CS"/>
</dbReference>
<evidence type="ECO:0000313" key="11">
    <source>
        <dbReference type="EMBL" id="PZR33680.1"/>
    </source>
</evidence>
<dbReference type="SUPFAM" id="SSF54373">
    <property type="entry name" value="FAD-linked reductases, C-terminal domain"/>
    <property type="match status" value="1"/>
</dbReference>
<comment type="similarity">
    <text evidence="2">Belongs to the DAMOX/DASOX family.</text>
</comment>
<dbReference type="GO" id="GO:0019478">
    <property type="term" value="P:D-amino acid catabolic process"/>
    <property type="evidence" value="ECO:0007669"/>
    <property type="project" value="TreeGrafter"/>
</dbReference>
<organism evidence="11 12">
    <name type="scientific">Caulobacter segnis</name>
    <dbReference type="NCBI Taxonomy" id="88688"/>
    <lineage>
        <taxon>Bacteria</taxon>
        <taxon>Pseudomonadati</taxon>
        <taxon>Pseudomonadota</taxon>
        <taxon>Alphaproteobacteria</taxon>
        <taxon>Caulobacterales</taxon>
        <taxon>Caulobacteraceae</taxon>
        <taxon>Caulobacter</taxon>
    </lineage>
</organism>